<accession>A0ABV8ZL28</accession>
<dbReference type="PROSITE" id="PS00409">
    <property type="entry name" value="PROKAR_NTER_METHYL"/>
    <property type="match status" value="1"/>
</dbReference>
<keyword evidence="1" id="KW-0812">Transmembrane</keyword>
<proteinExistence type="predicted"/>
<feature type="transmembrane region" description="Helical" evidence="1">
    <location>
        <begin position="20"/>
        <end position="40"/>
    </location>
</feature>
<keyword evidence="1" id="KW-1133">Transmembrane helix</keyword>
<evidence type="ECO:0000256" key="1">
    <source>
        <dbReference type="SAM" id="Phobius"/>
    </source>
</evidence>
<name>A0ABV8ZL28_9NEIS</name>
<dbReference type="InterPro" id="IPR032092">
    <property type="entry name" value="PilW"/>
</dbReference>
<sequence>MNTQRRTLASRRHSRGMTLIELMVAITVGLFLLLAMYAIFVSFKLTSQSQNGLAQMQDDQRMSMTILSQITQSAGYFGNAQTQLVNTALLADNSTVSGVSFSAGQAIFGTDSGSATVPDTLYIRFQSLQNDGVLNCLGNTNTASAGTVTYINQLAVASSTLQLTCGINGASAQPIVGGLASPVTTCPSIGYRGISNIQFLYGVDPSNTGSVTQYVTAGSVTNWLNVRSLRATLSMQYCGQIGAAPVTISFPRFIFLPNQI</sequence>
<dbReference type="Proteomes" id="UP001595999">
    <property type="component" value="Unassembled WGS sequence"/>
</dbReference>
<dbReference type="InterPro" id="IPR012902">
    <property type="entry name" value="N_methyl_site"/>
</dbReference>
<dbReference type="Pfam" id="PF16074">
    <property type="entry name" value="PilW"/>
    <property type="match status" value="1"/>
</dbReference>
<keyword evidence="3" id="KW-1185">Reference proteome</keyword>
<comment type="caution">
    <text evidence="2">The sequence shown here is derived from an EMBL/GenBank/DDBJ whole genome shotgun (WGS) entry which is preliminary data.</text>
</comment>
<evidence type="ECO:0000313" key="3">
    <source>
        <dbReference type="Proteomes" id="UP001595999"/>
    </source>
</evidence>
<dbReference type="Pfam" id="PF07963">
    <property type="entry name" value="N_methyl"/>
    <property type="match status" value="1"/>
</dbReference>
<dbReference type="NCBIfam" id="TIGR02532">
    <property type="entry name" value="IV_pilin_GFxxxE"/>
    <property type="match status" value="1"/>
</dbReference>
<dbReference type="RefSeq" id="WP_231461557.1">
    <property type="nucleotide sequence ID" value="NZ_JAJOHW010000035.1"/>
</dbReference>
<reference evidence="3" key="1">
    <citation type="journal article" date="2019" name="Int. J. Syst. Evol. Microbiol.">
        <title>The Global Catalogue of Microorganisms (GCM) 10K type strain sequencing project: providing services to taxonomists for standard genome sequencing and annotation.</title>
        <authorList>
            <consortium name="The Broad Institute Genomics Platform"/>
            <consortium name="The Broad Institute Genome Sequencing Center for Infectious Disease"/>
            <person name="Wu L."/>
            <person name="Ma J."/>
        </authorList>
    </citation>
    <scope>NUCLEOTIDE SEQUENCE [LARGE SCALE GENOMIC DNA]</scope>
    <source>
        <strain evidence="3">CGMCC 4.7608</strain>
    </source>
</reference>
<dbReference type="EMBL" id="JBHSEK010000001">
    <property type="protein sequence ID" value="MFC4488422.1"/>
    <property type="molecule type" value="Genomic_DNA"/>
</dbReference>
<protein>
    <submittedName>
        <fullName evidence="2">PilW family protein</fullName>
    </submittedName>
</protein>
<evidence type="ECO:0000313" key="2">
    <source>
        <dbReference type="EMBL" id="MFC4488422.1"/>
    </source>
</evidence>
<organism evidence="2 3">
    <name type="scientific">Chromobacterium aquaticum</name>
    <dbReference type="NCBI Taxonomy" id="467180"/>
    <lineage>
        <taxon>Bacteria</taxon>
        <taxon>Pseudomonadati</taxon>
        <taxon>Pseudomonadota</taxon>
        <taxon>Betaproteobacteria</taxon>
        <taxon>Neisseriales</taxon>
        <taxon>Chromobacteriaceae</taxon>
        <taxon>Chromobacterium</taxon>
    </lineage>
</organism>
<keyword evidence="1" id="KW-0472">Membrane</keyword>
<gene>
    <name evidence="2" type="ORF">ACFO0R_02210</name>
</gene>